<dbReference type="GO" id="GO:0005737">
    <property type="term" value="C:cytoplasm"/>
    <property type="evidence" value="ECO:0007669"/>
    <property type="project" value="UniProtKB-SubCell"/>
</dbReference>
<dbReference type="InterPro" id="IPR050090">
    <property type="entry name" value="Tyrosine_recombinase_XerCD"/>
</dbReference>
<comment type="similarity">
    <text evidence="2 10">Belongs to the 'phage' integrase family. XerC subfamily.</text>
</comment>
<dbReference type="GO" id="GO:0007059">
    <property type="term" value="P:chromosome segregation"/>
    <property type="evidence" value="ECO:0007669"/>
    <property type="project" value="UniProtKB-UniRule"/>
</dbReference>
<dbReference type="InterPro" id="IPR023009">
    <property type="entry name" value="Tyrosine_recombinase_XerC/XerD"/>
</dbReference>
<dbReference type="Pfam" id="PF00589">
    <property type="entry name" value="Phage_integrase"/>
    <property type="match status" value="1"/>
</dbReference>
<dbReference type="CDD" id="cd00798">
    <property type="entry name" value="INT_XerDC_C"/>
    <property type="match status" value="1"/>
</dbReference>
<feature type="active site" description="O-(3'-phospho-DNA)-tyrosine intermediate" evidence="10">
    <location>
        <position position="270"/>
    </location>
</feature>
<feature type="active site" evidence="10">
    <location>
        <position position="238"/>
    </location>
</feature>
<evidence type="ECO:0000256" key="8">
    <source>
        <dbReference type="ARBA" id="ARBA00023172"/>
    </source>
</evidence>
<proteinExistence type="inferred from homology"/>
<keyword evidence="15" id="KW-1185">Reference proteome</keyword>
<dbReference type="GO" id="GO:0003677">
    <property type="term" value="F:DNA binding"/>
    <property type="evidence" value="ECO:0007669"/>
    <property type="project" value="UniProtKB-UniRule"/>
</dbReference>
<dbReference type="InterPro" id="IPR013762">
    <property type="entry name" value="Integrase-like_cat_sf"/>
</dbReference>
<reference evidence="14 15" key="1">
    <citation type="submission" date="2019-03" db="EMBL/GenBank/DDBJ databases">
        <title>Genome sequence of Thiobacillaceae bacterium LSR1, a sulfur-oxidizing bacterium isolated from freshwater sediment.</title>
        <authorList>
            <person name="Li S."/>
        </authorList>
    </citation>
    <scope>NUCLEOTIDE SEQUENCE [LARGE SCALE GENOMIC DNA]</scope>
    <source>
        <strain evidence="14 15">LSR1</strain>
    </source>
</reference>
<feature type="domain" description="Core-binding (CB)" evidence="13">
    <location>
        <begin position="1"/>
        <end position="83"/>
    </location>
</feature>
<accession>A0A4R1B8U8</accession>
<feature type="active site" evidence="10">
    <location>
        <position position="167"/>
    </location>
</feature>
<comment type="subunit">
    <text evidence="10">Forms a cyclic heterotetrameric complex composed of two molecules of XerC and two molecules of XerD.</text>
</comment>
<evidence type="ECO:0000256" key="6">
    <source>
        <dbReference type="ARBA" id="ARBA00022908"/>
    </source>
</evidence>
<dbReference type="PANTHER" id="PTHR30349">
    <property type="entry name" value="PHAGE INTEGRASE-RELATED"/>
    <property type="match status" value="1"/>
</dbReference>
<dbReference type="InterPro" id="IPR010998">
    <property type="entry name" value="Integrase_recombinase_N"/>
</dbReference>
<evidence type="ECO:0000256" key="10">
    <source>
        <dbReference type="HAMAP-Rule" id="MF_01808"/>
    </source>
</evidence>
<dbReference type="PROSITE" id="PS51898">
    <property type="entry name" value="TYR_RECOMBINASE"/>
    <property type="match status" value="1"/>
</dbReference>
<dbReference type="Proteomes" id="UP000295443">
    <property type="component" value="Unassembled WGS sequence"/>
</dbReference>
<dbReference type="GO" id="GO:0009037">
    <property type="term" value="F:tyrosine-based site-specific recombinase activity"/>
    <property type="evidence" value="ECO:0007669"/>
    <property type="project" value="UniProtKB-UniRule"/>
</dbReference>
<keyword evidence="6 10" id="KW-0229">DNA integration</keyword>
<comment type="caution">
    <text evidence="14">The sequence shown here is derived from an EMBL/GenBank/DDBJ whole genome shotgun (WGS) entry which is preliminary data.</text>
</comment>
<dbReference type="HAMAP" id="MF_01808">
    <property type="entry name" value="Recomb_XerC_XerD"/>
    <property type="match status" value="1"/>
</dbReference>
<keyword evidence="9 10" id="KW-0131">Cell cycle</keyword>
<dbReference type="AlphaFoldDB" id="A0A4R1B8U8"/>
<evidence type="ECO:0000256" key="4">
    <source>
        <dbReference type="ARBA" id="ARBA00022618"/>
    </source>
</evidence>
<evidence type="ECO:0000256" key="5">
    <source>
        <dbReference type="ARBA" id="ARBA00022829"/>
    </source>
</evidence>
<keyword evidence="5 10" id="KW-0159">Chromosome partition</keyword>
<dbReference type="NCBIfam" id="TIGR02224">
    <property type="entry name" value="recomb_XerC"/>
    <property type="match status" value="1"/>
</dbReference>
<dbReference type="InterPro" id="IPR002104">
    <property type="entry name" value="Integrase_catalytic"/>
</dbReference>
<dbReference type="Pfam" id="PF02899">
    <property type="entry name" value="Phage_int_SAM_1"/>
    <property type="match status" value="1"/>
</dbReference>
<dbReference type="PROSITE" id="PS51900">
    <property type="entry name" value="CB"/>
    <property type="match status" value="1"/>
</dbReference>
<evidence type="ECO:0000256" key="9">
    <source>
        <dbReference type="ARBA" id="ARBA00023306"/>
    </source>
</evidence>
<feature type="domain" description="Tyr recombinase" evidence="12">
    <location>
        <begin position="104"/>
        <end position="283"/>
    </location>
</feature>
<evidence type="ECO:0000313" key="15">
    <source>
        <dbReference type="Proteomes" id="UP000295443"/>
    </source>
</evidence>
<keyword evidence="4 10" id="KW-0132">Cell division</keyword>
<dbReference type="Gene3D" id="1.10.443.10">
    <property type="entry name" value="Intergrase catalytic core"/>
    <property type="match status" value="1"/>
</dbReference>
<dbReference type="EMBL" id="SJZB01000042">
    <property type="protein sequence ID" value="TCJ12803.1"/>
    <property type="molecule type" value="Genomic_DNA"/>
</dbReference>
<name>A0A4R1B8U8_9PROT</name>
<evidence type="ECO:0000256" key="2">
    <source>
        <dbReference type="ARBA" id="ARBA00006657"/>
    </source>
</evidence>
<dbReference type="SUPFAM" id="SSF56349">
    <property type="entry name" value="DNA breaking-rejoining enzymes"/>
    <property type="match status" value="1"/>
</dbReference>
<gene>
    <name evidence="10 14" type="primary">xerC</name>
    <name evidence="14" type="ORF">EZJ19_11220</name>
</gene>
<comment type="subcellular location">
    <subcellularLocation>
        <location evidence="1 10">Cytoplasm</location>
    </subcellularLocation>
</comment>
<dbReference type="OrthoDB" id="9801717at2"/>
<dbReference type="RefSeq" id="WP_131447604.1">
    <property type="nucleotide sequence ID" value="NZ_SJZB01000042.1"/>
</dbReference>
<evidence type="ECO:0000256" key="1">
    <source>
        <dbReference type="ARBA" id="ARBA00004496"/>
    </source>
</evidence>
<keyword evidence="3 10" id="KW-0963">Cytoplasm</keyword>
<dbReference type="InterPro" id="IPR011931">
    <property type="entry name" value="Recomb_XerC"/>
</dbReference>
<evidence type="ECO:0000256" key="11">
    <source>
        <dbReference type="NCBIfam" id="TIGR02224"/>
    </source>
</evidence>
<evidence type="ECO:0000259" key="13">
    <source>
        <dbReference type="PROSITE" id="PS51900"/>
    </source>
</evidence>
<dbReference type="PANTHER" id="PTHR30349:SF81">
    <property type="entry name" value="TYROSINE RECOMBINASE XERC"/>
    <property type="match status" value="1"/>
</dbReference>
<dbReference type="GO" id="GO:0051301">
    <property type="term" value="P:cell division"/>
    <property type="evidence" value="ECO:0007669"/>
    <property type="project" value="UniProtKB-UniRule"/>
</dbReference>
<dbReference type="Gene3D" id="1.10.150.130">
    <property type="match status" value="1"/>
</dbReference>
<feature type="active site" evidence="10">
    <location>
        <position position="261"/>
    </location>
</feature>
<feature type="active site" evidence="10">
    <location>
        <position position="143"/>
    </location>
</feature>
<evidence type="ECO:0000256" key="3">
    <source>
        <dbReference type="ARBA" id="ARBA00022490"/>
    </source>
</evidence>
<feature type="active site" evidence="10">
    <location>
        <position position="235"/>
    </location>
</feature>
<evidence type="ECO:0000259" key="12">
    <source>
        <dbReference type="PROSITE" id="PS51898"/>
    </source>
</evidence>
<dbReference type="InterPro" id="IPR011010">
    <property type="entry name" value="DNA_brk_join_enz"/>
</dbReference>
<comment type="function">
    <text evidence="10">Site-specific tyrosine recombinase, which acts by catalyzing the cutting and rejoining of the recombining DNA molecules. The XerC-XerD complex is essential to convert dimers of the bacterial chromosome into monomers to permit their segregation at cell division. It also contributes to the segregational stability of plasmids.</text>
</comment>
<evidence type="ECO:0000256" key="7">
    <source>
        <dbReference type="ARBA" id="ARBA00023125"/>
    </source>
</evidence>
<keyword evidence="7 10" id="KW-0238">DNA-binding</keyword>
<evidence type="ECO:0000313" key="14">
    <source>
        <dbReference type="EMBL" id="TCJ12803.1"/>
    </source>
</evidence>
<organism evidence="14 15">
    <name type="scientific">Parasulfuritortus cantonensis</name>
    <dbReference type="NCBI Taxonomy" id="2528202"/>
    <lineage>
        <taxon>Bacteria</taxon>
        <taxon>Pseudomonadati</taxon>
        <taxon>Pseudomonadota</taxon>
        <taxon>Betaproteobacteria</taxon>
        <taxon>Nitrosomonadales</taxon>
        <taxon>Thiobacillaceae</taxon>
        <taxon>Parasulfuritortus</taxon>
    </lineage>
</organism>
<dbReference type="InterPro" id="IPR044068">
    <property type="entry name" value="CB"/>
</dbReference>
<keyword evidence="8 10" id="KW-0233">DNA recombination</keyword>
<dbReference type="GO" id="GO:0006313">
    <property type="term" value="P:DNA transposition"/>
    <property type="evidence" value="ECO:0007669"/>
    <property type="project" value="UniProtKB-UniRule"/>
</dbReference>
<dbReference type="InterPro" id="IPR004107">
    <property type="entry name" value="Integrase_SAM-like_N"/>
</dbReference>
<sequence>MAEPAVVARFLDYLRGRRYSPRTVEAYGDDLRHLAELAGATALETLAPHDIRRALASLHARGQSAGSLARILSGWRAFYRHLAREGLVEANPCTGIRPPKGPKRLPHTLAPDTLAKLLDGVPDTPLASQDRAMFELMYSSGLRLAELVGLDLTSVDRASGEVRVLGKGSKERIVPVGSRALAALADWLAVRGAVAKDATALFVGARGARISPRVVQARLNALARRQGIDQHVHPHALRHSFASHVLQSSGDLRAVQEMLGHASLSTTQVYTHLDFQHLAKVYDQAHPRAKKK</sequence>
<protein>
    <recommendedName>
        <fullName evidence="10 11">Tyrosine recombinase XerC</fullName>
    </recommendedName>
</protein>